<dbReference type="EMBL" id="JBBPHU010000004">
    <property type="protein sequence ID" value="KAK7518511.1"/>
    <property type="molecule type" value="Genomic_DNA"/>
</dbReference>
<name>A0ABR1KPZ5_9PEZI</name>
<comment type="caution">
    <text evidence="2">The sequence shown here is derived from an EMBL/GenBank/DDBJ whole genome shotgun (WGS) entry which is preliminary data.</text>
</comment>
<feature type="region of interest" description="Disordered" evidence="1">
    <location>
        <begin position="367"/>
        <end position="392"/>
    </location>
</feature>
<feature type="compositionally biased region" description="Polar residues" evidence="1">
    <location>
        <begin position="89"/>
        <end position="100"/>
    </location>
</feature>
<feature type="region of interest" description="Disordered" evidence="1">
    <location>
        <begin position="144"/>
        <end position="165"/>
    </location>
</feature>
<feature type="compositionally biased region" description="Basic residues" evidence="1">
    <location>
        <begin position="383"/>
        <end position="392"/>
    </location>
</feature>
<feature type="compositionally biased region" description="Low complexity" evidence="1">
    <location>
        <begin position="152"/>
        <end position="165"/>
    </location>
</feature>
<evidence type="ECO:0000256" key="1">
    <source>
        <dbReference type="SAM" id="MobiDB-lite"/>
    </source>
</evidence>
<dbReference type="Proteomes" id="UP001363622">
    <property type="component" value="Unassembled WGS sequence"/>
</dbReference>
<organism evidence="2 3">
    <name type="scientific">Phyllosticta citriasiana</name>
    <dbReference type="NCBI Taxonomy" id="595635"/>
    <lineage>
        <taxon>Eukaryota</taxon>
        <taxon>Fungi</taxon>
        <taxon>Dikarya</taxon>
        <taxon>Ascomycota</taxon>
        <taxon>Pezizomycotina</taxon>
        <taxon>Dothideomycetes</taxon>
        <taxon>Dothideomycetes incertae sedis</taxon>
        <taxon>Botryosphaeriales</taxon>
        <taxon>Phyllostictaceae</taxon>
        <taxon>Phyllosticta</taxon>
    </lineage>
</organism>
<feature type="compositionally biased region" description="Low complexity" evidence="1">
    <location>
        <begin position="19"/>
        <end position="44"/>
    </location>
</feature>
<protein>
    <recommendedName>
        <fullName evidence="4">C2H2-type domain-containing protein</fullName>
    </recommendedName>
</protein>
<reference evidence="2 3" key="1">
    <citation type="submission" date="2024-04" db="EMBL/GenBank/DDBJ databases">
        <title>Phyllosticta paracitricarpa is synonymous to the EU quarantine fungus P. citricarpa based on phylogenomic analyses.</title>
        <authorList>
            <consortium name="Lawrence Berkeley National Laboratory"/>
            <person name="Van Ingen-Buijs V.A."/>
            <person name="Van Westerhoven A.C."/>
            <person name="Haridas S."/>
            <person name="Skiadas P."/>
            <person name="Martin F."/>
            <person name="Groenewald J.Z."/>
            <person name="Crous P.W."/>
            <person name="Seidl M.F."/>
        </authorList>
    </citation>
    <scope>NUCLEOTIDE SEQUENCE [LARGE SCALE GENOMIC DNA]</scope>
    <source>
        <strain evidence="2 3">CBS 123371</strain>
    </source>
</reference>
<feature type="region of interest" description="Disordered" evidence="1">
    <location>
        <begin position="1"/>
        <end position="62"/>
    </location>
</feature>
<evidence type="ECO:0000313" key="2">
    <source>
        <dbReference type="EMBL" id="KAK7518511.1"/>
    </source>
</evidence>
<feature type="region of interest" description="Disordered" evidence="1">
    <location>
        <begin position="89"/>
        <end position="118"/>
    </location>
</feature>
<sequence>MASSSSHYSSLYHRRNHPASSPSSSAAAAASSISASSRRLSSSSHEQHQPFAAALRDQEHEHQPPILRWSNDAHSGGVGERLFAAHYSLNPTAGTSPNHAQHQHQQHQHQQLSSDYPYPASLSFKSTSYMDPSGRSVLSAHIHNNPHHQYNGASSRGPHHAAAPAPSMSDIVPSLDYDASSVAESSVNTFKSGQGPTARLLEEGHDGVLQIPSSSNATATTTHPLLSPHQTNTIIYDCAFSFLGCTYLAISNTTTTSSSSPSSSPSDAEQEWKTHVLSHFHSHLPPRNVSCPLCDWGFAHASGARAWDCRMNHVAAHHRAGQRLDVSSSGGGDGGWIDSGLFRYLWQKRIISDAEYQDLSCGGALRGPRTATMGAQAEGRRERREHHARRLG</sequence>
<proteinExistence type="predicted"/>
<evidence type="ECO:0008006" key="4">
    <source>
        <dbReference type="Google" id="ProtNLM"/>
    </source>
</evidence>
<keyword evidence="3" id="KW-1185">Reference proteome</keyword>
<feature type="compositionally biased region" description="Low complexity" evidence="1">
    <location>
        <begin position="1"/>
        <end position="11"/>
    </location>
</feature>
<accession>A0ABR1KPZ5</accession>
<gene>
    <name evidence="2" type="ORF">IWZ03DRAFT_147523</name>
</gene>
<evidence type="ECO:0000313" key="3">
    <source>
        <dbReference type="Proteomes" id="UP001363622"/>
    </source>
</evidence>